<reference evidence="6" key="1">
    <citation type="submission" date="2022-11" db="UniProtKB">
        <authorList>
            <consortium name="WormBaseParasite"/>
        </authorList>
    </citation>
    <scope>IDENTIFICATION</scope>
</reference>
<organism evidence="5 6">
    <name type="scientific">Plectus sambesii</name>
    <dbReference type="NCBI Taxonomy" id="2011161"/>
    <lineage>
        <taxon>Eukaryota</taxon>
        <taxon>Metazoa</taxon>
        <taxon>Ecdysozoa</taxon>
        <taxon>Nematoda</taxon>
        <taxon>Chromadorea</taxon>
        <taxon>Plectida</taxon>
        <taxon>Plectina</taxon>
        <taxon>Plectoidea</taxon>
        <taxon>Plectidae</taxon>
        <taxon>Plectus</taxon>
    </lineage>
</organism>
<dbReference type="SMART" id="SM00326">
    <property type="entry name" value="SH3"/>
    <property type="match status" value="1"/>
</dbReference>
<evidence type="ECO:0000259" key="4">
    <source>
        <dbReference type="PROSITE" id="PS50002"/>
    </source>
</evidence>
<feature type="domain" description="SH3" evidence="4">
    <location>
        <begin position="1"/>
        <end position="58"/>
    </location>
</feature>
<evidence type="ECO:0000313" key="6">
    <source>
        <dbReference type="WBParaSite" id="PSAMB.scaffold1600size29522.g14058.t1"/>
    </source>
</evidence>
<evidence type="ECO:0000313" key="5">
    <source>
        <dbReference type="Proteomes" id="UP000887566"/>
    </source>
</evidence>
<evidence type="ECO:0000256" key="1">
    <source>
        <dbReference type="ARBA" id="ARBA00022443"/>
    </source>
</evidence>
<dbReference type="Proteomes" id="UP000887566">
    <property type="component" value="Unplaced"/>
</dbReference>
<dbReference type="AlphaFoldDB" id="A0A914V7J0"/>
<dbReference type="Gene3D" id="2.30.30.40">
    <property type="entry name" value="SH3 Domains"/>
    <property type="match status" value="1"/>
</dbReference>
<accession>A0A914V7J0</accession>
<evidence type="ECO:0000256" key="2">
    <source>
        <dbReference type="ARBA" id="ARBA00022999"/>
    </source>
</evidence>
<dbReference type="WBParaSite" id="PSAMB.scaffold1600size29522.g14058.t1">
    <property type="protein sequence ID" value="PSAMB.scaffold1600size29522.g14058.t1"/>
    <property type="gene ID" value="PSAMB.scaffold1600size29522.g14058"/>
</dbReference>
<dbReference type="PROSITE" id="PS50002">
    <property type="entry name" value="SH3"/>
    <property type="match status" value="1"/>
</dbReference>
<dbReference type="CDD" id="cd11804">
    <property type="entry name" value="SH3_GRB2_like_N"/>
    <property type="match status" value="1"/>
</dbReference>
<keyword evidence="5" id="KW-1185">Reference proteome</keyword>
<evidence type="ECO:0000256" key="3">
    <source>
        <dbReference type="PROSITE-ProRule" id="PRU00192"/>
    </source>
</evidence>
<keyword evidence="2" id="KW-0727">SH2 domain</keyword>
<dbReference type="SUPFAM" id="SSF50044">
    <property type="entry name" value="SH3-domain"/>
    <property type="match status" value="1"/>
</dbReference>
<protein>
    <submittedName>
        <fullName evidence="6">SH3 domain-containing protein</fullName>
    </submittedName>
</protein>
<keyword evidence="1 3" id="KW-0728">SH3 domain</keyword>
<name>A0A914V7J0_9BILA</name>
<sequence>MEAEAEHDFSATADDELTFRKGQILKILNKDEDPNWYKAELDGAEGFVPSNYIKLRDHSCDEQRRRELVGRFAEWEYGNVPCDLRLPLQSVNGRLSRVAALSLTTVSSTDYPL</sequence>
<dbReference type="InterPro" id="IPR001452">
    <property type="entry name" value="SH3_domain"/>
</dbReference>
<dbReference type="Pfam" id="PF00018">
    <property type="entry name" value="SH3_1"/>
    <property type="match status" value="1"/>
</dbReference>
<dbReference type="PANTHER" id="PTHR46037">
    <property type="entry name" value="PROTEIN ENHANCER OF SEVENLESS 2B"/>
    <property type="match status" value="1"/>
</dbReference>
<dbReference type="PRINTS" id="PR00452">
    <property type="entry name" value="SH3DOMAIN"/>
</dbReference>
<dbReference type="InterPro" id="IPR036028">
    <property type="entry name" value="SH3-like_dom_sf"/>
</dbReference>
<proteinExistence type="predicted"/>
<dbReference type="InterPro" id="IPR043539">
    <property type="entry name" value="Grb2-like"/>
</dbReference>